<comment type="caution">
    <text evidence="1">The sequence shown here is derived from an EMBL/GenBank/DDBJ whole genome shotgun (WGS) entry which is preliminary data.</text>
</comment>
<organism evidence="1 2">
    <name type="scientific">Funneliformis mosseae</name>
    <name type="common">Endomycorrhizal fungus</name>
    <name type="synonym">Glomus mosseae</name>
    <dbReference type="NCBI Taxonomy" id="27381"/>
    <lineage>
        <taxon>Eukaryota</taxon>
        <taxon>Fungi</taxon>
        <taxon>Fungi incertae sedis</taxon>
        <taxon>Mucoromycota</taxon>
        <taxon>Glomeromycotina</taxon>
        <taxon>Glomeromycetes</taxon>
        <taxon>Glomerales</taxon>
        <taxon>Glomeraceae</taxon>
        <taxon>Funneliformis</taxon>
    </lineage>
</organism>
<reference evidence="1" key="1">
    <citation type="submission" date="2021-06" db="EMBL/GenBank/DDBJ databases">
        <authorList>
            <person name="Kallberg Y."/>
            <person name="Tangrot J."/>
            <person name="Rosling A."/>
        </authorList>
    </citation>
    <scope>NUCLEOTIDE SEQUENCE</scope>
    <source>
        <strain evidence="1">87-6 pot B 2015</strain>
    </source>
</reference>
<protein>
    <submittedName>
        <fullName evidence="1">15235_t:CDS:1</fullName>
    </submittedName>
</protein>
<name>A0A9N8W8R0_FUNMO</name>
<dbReference type="Proteomes" id="UP000789375">
    <property type="component" value="Unassembled WGS sequence"/>
</dbReference>
<gene>
    <name evidence="1" type="ORF">FMOSSE_LOCUS3016</name>
</gene>
<dbReference type="EMBL" id="CAJVPP010000420">
    <property type="protein sequence ID" value="CAG8480869.1"/>
    <property type="molecule type" value="Genomic_DNA"/>
</dbReference>
<evidence type="ECO:0000313" key="1">
    <source>
        <dbReference type="EMBL" id="CAG8480869.1"/>
    </source>
</evidence>
<keyword evidence="2" id="KW-1185">Reference proteome</keyword>
<dbReference type="AlphaFoldDB" id="A0A9N8W8R0"/>
<proteinExistence type="predicted"/>
<sequence>MQFVRDDFILEEDHDDKESVDVHTDIKLTFPQVLTINDLIKNIIRSNALESGKTKSRKLFYRVQNGITKNIYRNKNIKLPPMSQLSRIAKNTWYKEPQDINIVENDQGNGQVIPLHVMGEIFAADLGHANNTQTKDVVDMIHAQNLSSRLLTIEDSTVGAMCPLFGNGSTSITQVETYPDYNFLKDPNDLSIRKC</sequence>
<accession>A0A9N8W8R0</accession>
<evidence type="ECO:0000313" key="2">
    <source>
        <dbReference type="Proteomes" id="UP000789375"/>
    </source>
</evidence>